<dbReference type="Proteomes" id="UP000203240">
    <property type="component" value="Segment"/>
</dbReference>
<keyword evidence="8 11" id="KW-0472">Membrane</keyword>
<evidence type="ECO:0000256" key="2">
    <source>
        <dbReference type="ARBA" id="ARBA00008534"/>
    </source>
</evidence>
<evidence type="ECO:0000256" key="10">
    <source>
        <dbReference type="SAM" id="MobiDB-lite"/>
    </source>
</evidence>
<dbReference type="GO" id="GO:0055036">
    <property type="term" value="C:virion membrane"/>
    <property type="evidence" value="ECO:0007669"/>
    <property type="project" value="UniProtKB-SubCell"/>
</dbReference>
<organism evidence="12 13">
    <name type="scientific">Peridroma alphabaculovirus</name>
    <dbReference type="NCBI Taxonomy" id="1346829"/>
    <lineage>
        <taxon>Viruses</taxon>
        <taxon>Viruses incertae sedis</taxon>
        <taxon>Naldaviricetes</taxon>
        <taxon>Lefavirales</taxon>
        <taxon>Baculoviridae</taxon>
        <taxon>Alphabaculovirus</taxon>
    </lineage>
</organism>
<evidence type="ECO:0000256" key="5">
    <source>
        <dbReference type="ARBA" id="ARBA00022879"/>
    </source>
</evidence>
<keyword evidence="5" id="KW-0261">Viral envelope protein</keyword>
<evidence type="ECO:0000256" key="11">
    <source>
        <dbReference type="SAM" id="Phobius"/>
    </source>
</evidence>
<feature type="compositionally biased region" description="Polar residues" evidence="10">
    <location>
        <begin position="125"/>
        <end position="136"/>
    </location>
</feature>
<gene>
    <name evidence="12" type="ORF">pesp006</name>
</gene>
<sequence>MSNFFRPLRTVNRTYGNAGAFVADNAGVIAGAPSGFRGVLSNPTTQTISGNRVIPGYNIGNNNFVSTADMNRVLRNNDSIGIRATFGNVSNPDLNALTQLRRSDNVPDARLHSSKTRADAVKTNHPATNTTTPEGVENVLNNNPRLYSYLDGLKKAGTVALIGAGAYLAFSAATLVQDVIDAINRTGGSYLVTGVDGGDELQMCLLRFRTCQLDHIRDDVTVCTNDPLIRDEAVLRNICSGFNYEVEQTVCRASDPNANVDSPQYVDISELTPDRTITCIEPYNMGDLIGDLGLDNLLGDNGILTNSSNKSKSVSDSILPAILMIGAFILIVLIGYFIFKKLGSGGGRQSFNIEPVAMQPGPTTIIQTR</sequence>
<evidence type="ECO:0000256" key="9">
    <source>
        <dbReference type="ARBA" id="ARBA00023180"/>
    </source>
</evidence>
<dbReference type="InterPro" id="IPR006733">
    <property type="entry name" value="Baculo_ODV-E56"/>
</dbReference>
<evidence type="ECO:0000256" key="1">
    <source>
        <dbReference type="ARBA" id="ARBA00004182"/>
    </source>
</evidence>
<keyword evidence="4" id="KW-0946">Virion</keyword>
<dbReference type="GO" id="GO:0019031">
    <property type="term" value="C:viral envelope"/>
    <property type="evidence" value="ECO:0007669"/>
    <property type="project" value="UniProtKB-KW"/>
</dbReference>
<evidence type="ECO:0000256" key="4">
    <source>
        <dbReference type="ARBA" id="ARBA00022844"/>
    </source>
</evidence>
<feature type="transmembrane region" description="Helical" evidence="11">
    <location>
        <begin position="318"/>
        <end position="339"/>
    </location>
</feature>
<reference evidence="12 13" key="1">
    <citation type="journal article" date="2015" name="Genome Announc.">
        <title>A Distinct Group II Alphabaculovirus Isolated from a Peridroma Species.</title>
        <authorList>
            <person name="Rohrmann G.F."/>
            <person name="Erlandson M.A."/>
            <person name="Theilmann D.A."/>
        </authorList>
    </citation>
    <scope>NUCLEOTIDE SEQUENCE [LARGE SCALE GENOMIC DNA]</scope>
    <source>
        <strain evidence="12">GR_167</strain>
    </source>
</reference>
<keyword evidence="3 11" id="KW-0812">Transmembrane</keyword>
<feature type="compositionally biased region" description="Basic and acidic residues" evidence="10">
    <location>
        <begin position="106"/>
        <end position="122"/>
    </location>
</feature>
<evidence type="ECO:0000256" key="3">
    <source>
        <dbReference type="ARBA" id="ARBA00022692"/>
    </source>
</evidence>
<dbReference type="OrthoDB" id="8860at10239"/>
<accession>A0A068LKM2</accession>
<keyword evidence="6" id="KW-0426">Late protein</keyword>
<keyword evidence="13" id="KW-1185">Reference proteome</keyword>
<evidence type="ECO:0000313" key="13">
    <source>
        <dbReference type="Proteomes" id="UP000203240"/>
    </source>
</evidence>
<proteinExistence type="inferred from homology"/>
<feature type="region of interest" description="Disordered" evidence="10">
    <location>
        <begin position="106"/>
        <end position="136"/>
    </location>
</feature>
<keyword evidence="7 11" id="KW-1133">Transmembrane helix</keyword>
<name>A0A068LKM2_9ABAC</name>
<dbReference type="GeneID" id="20003921"/>
<evidence type="ECO:0000313" key="12">
    <source>
        <dbReference type="EMBL" id="AIE47738.1"/>
    </source>
</evidence>
<comment type="subcellular location">
    <subcellularLocation>
        <location evidence="1">Virion membrane</location>
    </subcellularLocation>
</comment>
<evidence type="ECO:0000256" key="6">
    <source>
        <dbReference type="ARBA" id="ARBA00022921"/>
    </source>
</evidence>
<dbReference type="RefSeq" id="YP_009049832.1">
    <property type="nucleotide sequence ID" value="NC_024625.1"/>
</dbReference>
<dbReference type="EMBL" id="KM009991">
    <property type="protein sequence ID" value="AIE47738.1"/>
    <property type="molecule type" value="Genomic_DNA"/>
</dbReference>
<dbReference type="Pfam" id="PF04639">
    <property type="entry name" value="Baculo_E56"/>
    <property type="match status" value="1"/>
</dbReference>
<evidence type="ECO:0000256" key="8">
    <source>
        <dbReference type="ARBA" id="ARBA00023136"/>
    </source>
</evidence>
<evidence type="ECO:0000256" key="7">
    <source>
        <dbReference type="ARBA" id="ARBA00022989"/>
    </source>
</evidence>
<protein>
    <submittedName>
        <fullName evidence="12">Pif5</fullName>
    </submittedName>
</protein>
<comment type="similarity">
    <text evidence="2">Belongs to the baculoviridae E56 family.</text>
</comment>
<keyword evidence="9" id="KW-0325">Glycoprotein</keyword>